<comment type="caution">
    <text evidence="3">The sequence shown here is derived from an EMBL/GenBank/DDBJ whole genome shotgun (WGS) entry which is preliminary data.</text>
</comment>
<name>A0A4R0NMD1_9SPHI</name>
<dbReference type="PANTHER" id="PTHR46401:SF2">
    <property type="entry name" value="GLYCOSYLTRANSFERASE WBBK-RELATED"/>
    <property type="match status" value="1"/>
</dbReference>
<keyword evidence="1 3" id="KW-0808">Transferase</keyword>
<dbReference type="EMBL" id="SJSN01000019">
    <property type="protein sequence ID" value="TCD01981.1"/>
    <property type="molecule type" value="Genomic_DNA"/>
</dbReference>
<sequence length="368" mass="43049">MTIYFLSTTFFSDVDINLLKHLAKEHKIIYGVIFSKLDSNYTIEELEDLCGRYNIEFVPINLKYRHRNPRNLITFYKVLRSIKKSKADLLYTLDFNELYLNTMMFFLRSAKSTIVGFHDVENHSGTKNAFFANFAKHLLFKKFRFLQTFSNVQNNLLRDMYPKKNIFSIPMTLKDFGEKPLIEPTKQVCFLFFGNILPYKGLDNLMKCVNRLAEKRSNFKLIIAGRSNDWNEVYEPLIEHPEVLETHIGFIENKEIPEYFTRANYLVLPYRDVTQSGPMSIAYHYNVPIIATDLEGFREFIAEDVSGYLFDGSDVNGLYAVLENAIMRSDEEYSALKDRLASFVATEFSSESVVEKYNRMFDFVKEHA</sequence>
<dbReference type="Pfam" id="PF00534">
    <property type="entry name" value="Glycos_transf_1"/>
    <property type="match status" value="1"/>
</dbReference>
<organism evidence="3 4">
    <name type="scientific">Pedobacter frigidisoli</name>
    <dbReference type="NCBI Taxonomy" id="2530455"/>
    <lineage>
        <taxon>Bacteria</taxon>
        <taxon>Pseudomonadati</taxon>
        <taxon>Bacteroidota</taxon>
        <taxon>Sphingobacteriia</taxon>
        <taxon>Sphingobacteriales</taxon>
        <taxon>Sphingobacteriaceae</taxon>
        <taxon>Pedobacter</taxon>
    </lineage>
</organism>
<dbReference type="AlphaFoldDB" id="A0A4R0NMD1"/>
<evidence type="ECO:0000259" key="2">
    <source>
        <dbReference type="Pfam" id="PF00534"/>
    </source>
</evidence>
<dbReference type="CDD" id="cd03801">
    <property type="entry name" value="GT4_PimA-like"/>
    <property type="match status" value="1"/>
</dbReference>
<dbReference type="SUPFAM" id="SSF53756">
    <property type="entry name" value="UDP-Glycosyltransferase/glycogen phosphorylase"/>
    <property type="match status" value="1"/>
</dbReference>
<reference evidence="3 4" key="1">
    <citation type="submission" date="2019-02" db="EMBL/GenBank/DDBJ databases">
        <title>Pedobacter sp. RP-3-11 sp. nov., isolated from Arctic soil.</title>
        <authorList>
            <person name="Dahal R.H."/>
        </authorList>
    </citation>
    <scope>NUCLEOTIDE SEQUENCE [LARGE SCALE GENOMIC DNA]</scope>
    <source>
        <strain evidence="3 4">RP-3-11</strain>
    </source>
</reference>
<dbReference type="InterPro" id="IPR001296">
    <property type="entry name" value="Glyco_trans_1"/>
</dbReference>
<evidence type="ECO:0000313" key="4">
    <source>
        <dbReference type="Proteomes" id="UP000291485"/>
    </source>
</evidence>
<gene>
    <name evidence="3" type="ORF">EZ449_19485</name>
</gene>
<dbReference type="RefSeq" id="WP_131562065.1">
    <property type="nucleotide sequence ID" value="NZ_SJSN01000019.1"/>
</dbReference>
<dbReference type="Gene3D" id="3.40.50.2000">
    <property type="entry name" value="Glycogen Phosphorylase B"/>
    <property type="match status" value="2"/>
</dbReference>
<dbReference type="PANTHER" id="PTHR46401">
    <property type="entry name" value="GLYCOSYLTRANSFERASE WBBK-RELATED"/>
    <property type="match status" value="1"/>
</dbReference>
<dbReference type="GO" id="GO:0016757">
    <property type="term" value="F:glycosyltransferase activity"/>
    <property type="evidence" value="ECO:0007669"/>
    <property type="project" value="InterPro"/>
</dbReference>
<evidence type="ECO:0000256" key="1">
    <source>
        <dbReference type="ARBA" id="ARBA00022679"/>
    </source>
</evidence>
<dbReference type="Proteomes" id="UP000291485">
    <property type="component" value="Unassembled WGS sequence"/>
</dbReference>
<dbReference type="OrthoDB" id="9771846at2"/>
<protein>
    <submittedName>
        <fullName evidence="3">Glycosyltransferase</fullName>
    </submittedName>
</protein>
<dbReference type="GO" id="GO:0009103">
    <property type="term" value="P:lipopolysaccharide biosynthetic process"/>
    <property type="evidence" value="ECO:0007669"/>
    <property type="project" value="TreeGrafter"/>
</dbReference>
<proteinExistence type="predicted"/>
<feature type="domain" description="Glycosyl transferase family 1" evidence="2">
    <location>
        <begin position="181"/>
        <end position="326"/>
    </location>
</feature>
<evidence type="ECO:0000313" key="3">
    <source>
        <dbReference type="EMBL" id="TCD01981.1"/>
    </source>
</evidence>
<accession>A0A4R0NMD1</accession>
<keyword evidence="4" id="KW-1185">Reference proteome</keyword>